<organism evidence="1 2">
    <name type="scientific">Sulfobacillus thermosulfidooxidans</name>
    <dbReference type="NCBI Taxonomy" id="28034"/>
    <lineage>
        <taxon>Bacteria</taxon>
        <taxon>Bacillati</taxon>
        <taxon>Bacillota</taxon>
        <taxon>Clostridia</taxon>
        <taxon>Eubacteriales</taxon>
        <taxon>Clostridiales Family XVII. Incertae Sedis</taxon>
        <taxon>Sulfobacillus</taxon>
    </lineage>
</organism>
<reference evidence="1 2" key="1">
    <citation type="journal article" date="2014" name="BMC Genomics">
        <title>Comparison of environmental and isolate Sulfobacillus genomes reveals diverse carbon, sulfur, nitrogen, and hydrogen metabolisms.</title>
        <authorList>
            <person name="Justice N.B."/>
            <person name="Norman A."/>
            <person name="Brown C.T."/>
            <person name="Singh A."/>
            <person name="Thomas B.C."/>
            <person name="Banfield J.F."/>
        </authorList>
    </citation>
    <scope>NUCLEOTIDE SEQUENCE [LARGE SCALE GENOMIC DNA]</scope>
    <source>
        <strain evidence="1">AMDSBA5</strain>
    </source>
</reference>
<dbReference type="InterPro" id="IPR039065">
    <property type="entry name" value="AcoX-like"/>
</dbReference>
<dbReference type="InterPro" id="IPR002504">
    <property type="entry name" value="NADK"/>
</dbReference>
<evidence type="ECO:0000313" key="1">
    <source>
        <dbReference type="EMBL" id="PSR28932.1"/>
    </source>
</evidence>
<proteinExistence type="predicted"/>
<name>A0A2T2X371_SULTH</name>
<keyword evidence="1" id="KW-0418">Kinase</keyword>
<accession>A0A2T2X371</accession>
<sequence>MPTIGLIINPMAGRDIRRLVAAASLQSAPEKMLVVRRLFSGMSGVPGTEVMMIDDYEGFGRYALNELNDLLPVKLIAGEKEPSNGASTIDWAKRLEQAGARVIVSVGGDGTQRNIAQAQLRIPILPIAGGTNNVACWTGDQTAAGYACALYLARDDDPLDVGFQAKLIHVQLESGHEELALIDVALVRQAYTGALAVWHAEDVERLLLTVADPVRPGLSNVGGFLYPVFPGDDVALQVTLRGGPPGQATLAVMAPGLMTPFYVQQAEPLALGQTVTWSRKEGGSLALDGERSVVLKPGEPVMLRVIRDGPFVLDPSKILRWHIH</sequence>
<dbReference type="GO" id="GO:0005524">
    <property type="term" value="F:ATP binding"/>
    <property type="evidence" value="ECO:0007669"/>
    <property type="project" value="UniProtKB-ARBA"/>
</dbReference>
<evidence type="ECO:0000313" key="2">
    <source>
        <dbReference type="Proteomes" id="UP000242705"/>
    </source>
</evidence>
<dbReference type="SUPFAM" id="SSF111331">
    <property type="entry name" value="NAD kinase/diacylglycerol kinase-like"/>
    <property type="match status" value="1"/>
</dbReference>
<gene>
    <name evidence="1" type="ORF">C7B47_03000</name>
</gene>
<comment type="caution">
    <text evidence="1">The sequence shown here is derived from an EMBL/GenBank/DDBJ whole genome shotgun (WGS) entry which is preliminary data.</text>
</comment>
<dbReference type="Gene3D" id="3.40.50.10330">
    <property type="entry name" value="Probable inorganic polyphosphate/atp-NAD kinase, domain 1"/>
    <property type="match status" value="1"/>
</dbReference>
<dbReference type="EMBL" id="PXYX01000004">
    <property type="protein sequence ID" value="PSR28932.1"/>
    <property type="molecule type" value="Genomic_DNA"/>
</dbReference>
<protein>
    <submittedName>
        <fullName evidence="1">ATP-NAD kinase</fullName>
    </submittedName>
</protein>
<dbReference type="PANTHER" id="PTHR40697:SF3">
    <property type="entry name" value="ACETOIN CATABOLISM PROTEIN X"/>
    <property type="match status" value="1"/>
</dbReference>
<dbReference type="GO" id="GO:0051287">
    <property type="term" value="F:NAD binding"/>
    <property type="evidence" value="ECO:0007669"/>
    <property type="project" value="UniProtKB-ARBA"/>
</dbReference>
<dbReference type="PANTHER" id="PTHR40697">
    <property type="entry name" value="ACETOIN CATABOLISM PROTEIN X"/>
    <property type="match status" value="1"/>
</dbReference>
<dbReference type="InterPro" id="IPR017438">
    <property type="entry name" value="ATP-NAD_kinase_N"/>
</dbReference>
<dbReference type="GO" id="GO:0006741">
    <property type="term" value="P:NADP+ biosynthetic process"/>
    <property type="evidence" value="ECO:0007669"/>
    <property type="project" value="InterPro"/>
</dbReference>
<keyword evidence="1" id="KW-0808">Transferase</keyword>
<dbReference type="Pfam" id="PF01513">
    <property type="entry name" value="NAD_kinase"/>
    <property type="match status" value="1"/>
</dbReference>
<dbReference type="Proteomes" id="UP000242705">
    <property type="component" value="Unassembled WGS sequence"/>
</dbReference>
<dbReference type="AlphaFoldDB" id="A0A2T2X371"/>
<dbReference type="InterPro" id="IPR016064">
    <property type="entry name" value="NAD/diacylglycerol_kinase_sf"/>
</dbReference>
<dbReference type="GO" id="GO:0003951">
    <property type="term" value="F:NAD+ kinase activity"/>
    <property type="evidence" value="ECO:0007669"/>
    <property type="project" value="InterPro"/>
</dbReference>